<accession>A0ABX5GZA5</accession>
<gene>
    <name evidence="1" type="ORF">C0W27_21060</name>
</gene>
<evidence type="ECO:0000313" key="1">
    <source>
        <dbReference type="EMBL" id="PSX03986.1"/>
    </source>
</evidence>
<protein>
    <submittedName>
        <fullName evidence="1">Uncharacterized protein</fullName>
    </submittedName>
</protein>
<proteinExistence type="predicted"/>
<keyword evidence="2" id="KW-1185">Reference proteome</keyword>
<evidence type="ECO:0000313" key="2">
    <source>
        <dbReference type="Proteomes" id="UP000240989"/>
    </source>
</evidence>
<dbReference type="RefSeq" id="WP_045152779.1">
    <property type="nucleotide sequence ID" value="NZ_JZSW01000007.1"/>
</dbReference>
<dbReference type="Proteomes" id="UP000240989">
    <property type="component" value="Unassembled WGS sequence"/>
</dbReference>
<organism evidence="1 2">
    <name type="scientific">Photobacterium angustum</name>
    <dbReference type="NCBI Taxonomy" id="661"/>
    <lineage>
        <taxon>Bacteria</taxon>
        <taxon>Pseudomonadati</taxon>
        <taxon>Pseudomonadota</taxon>
        <taxon>Gammaproteobacteria</taxon>
        <taxon>Vibrionales</taxon>
        <taxon>Vibrionaceae</taxon>
        <taxon>Photobacterium</taxon>
    </lineage>
</organism>
<name>A0ABX5GZA5_PHOAN</name>
<dbReference type="EMBL" id="PYOU01000027">
    <property type="protein sequence ID" value="PSX03986.1"/>
    <property type="molecule type" value="Genomic_DNA"/>
</dbReference>
<comment type="caution">
    <text evidence="1">The sequence shown here is derived from an EMBL/GenBank/DDBJ whole genome shotgun (WGS) entry which is preliminary data.</text>
</comment>
<reference evidence="1 2" key="1">
    <citation type="submission" date="2018-01" db="EMBL/GenBank/DDBJ databases">
        <title>Whole genome sequencing of Histamine producing bacteria.</title>
        <authorList>
            <person name="Butler K."/>
        </authorList>
    </citation>
    <scope>NUCLEOTIDE SEQUENCE [LARGE SCALE GENOMIC DNA]</scope>
    <source>
        <strain evidence="1 2">A6-1</strain>
    </source>
</reference>
<sequence>MKNSNIQKNALIAEIELEAKSLDILSNIANITLPTFAIVNGQAFKMSQFQDLDFFETGSTLDKVIDKICSLVSKYLCLPGAKFTDLNLGSAANCHEVLSVCSDQYL</sequence>